<evidence type="ECO:0000256" key="2">
    <source>
        <dbReference type="ARBA" id="ARBA00047960"/>
    </source>
</evidence>
<dbReference type="PANTHER" id="PTHR11260:SF773">
    <property type="entry name" value="GLUTATHIONE S-TRANSFERASE U26"/>
    <property type="match status" value="1"/>
</dbReference>
<comment type="subcellular location">
    <subcellularLocation>
        <location evidence="3">Cytoplasm</location>
        <location evidence="3">Cytosol</location>
    </subcellularLocation>
</comment>
<comment type="function">
    <text evidence="3">Is involved in the conjugation of reduced glutathione to a wide number of exogenous and endogenous hydrophobic electrophiles.</text>
</comment>
<dbReference type="EC" id="2.5.1.18" evidence="3"/>
<dbReference type="Gene3D" id="1.20.1050.10">
    <property type="match status" value="1"/>
</dbReference>
<reference evidence="5 6" key="1">
    <citation type="journal article" date="2018" name="PLoS Genet.">
        <title>Population sequencing reveals clonal diversity and ancestral inbreeding in the grapevine cultivar Chardonnay.</title>
        <authorList>
            <person name="Roach M.J."/>
            <person name="Johnson D.L."/>
            <person name="Bohlmann J."/>
            <person name="van Vuuren H.J."/>
            <person name="Jones S.J."/>
            <person name="Pretorius I.S."/>
            <person name="Schmidt S.A."/>
            <person name="Borneman A.R."/>
        </authorList>
    </citation>
    <scope>NUCLEOTIDE SEQUENCE [LARGE SCALE GENOMIC DNA]</scope>
    <source>
        <strain evidence="6">cv. Chardonnay</strain>
        <tissue evidence="5">Leaf</tissue>
    </source>
</reference>
<accession>A0A438FE33</accession>
<dbReference type="InterPro" id="IPR045073">
    <property type="entry name" value="Omega/Tau-like"/>
</dbReference>
<evidence type="ECO:0000256" key="3">
    <source>
        <dbReference type="RuleBase" id="RU369102"/>
    </source>
</evidence>
<dbReference type="SUPFAM" id="SSF52833">
    <property type="entry name" value="Thioredoxin-like"/>
    <property type="match status" value="1"/>
</dbReference>
<gene>
    <name evidence="5" type="primary">GSTU25_1</name>
    <name evidence="5" type="ORF">CK203_113797</name>
</gene>
<organism evidence="5 6">
    <name type="scientific">Vitis vinifera</name>
    <name type="common">Grape</name>
    <dbReference type="NCBI Taxonomy" id="29760"/>
    <lineage>
        <taxon>Eukaryota</taxon>
        <taxon>Viridiplantae</taxon>
        <taxon>Streptophyta</taxon>
        <taxon>Embryophyta</taxon>
        <taxon>Tracheophyta</taxon>
        <taxon>Spermatophyta</taxon>
        <taxon>Magnoliopsida</taxon>
        <taxon>eudicotyledons</taxon>
        <taxon>Gunneridae</taxon>
        <taxon>Pentapetalae</taxon>
        <taxon>rosids</taxon>
        <taxon>Vitales</taxon>
        <taxon>Vitaceae</taxon>
        <taxon>Viteae</taxon>
        <taxon>Vitis</taxon>
    </lineage>
</organism>
<dbReference type="SFLD" id="SFLDG01152">
    <property type="entry name" value="Main.3:_Omega-_and_Tau-like"/>
    <property type="match status" value="1"/>
</dbReference>
<dbReference type="GO" id="GO:0004364">
    <property type="term" value="F:glutathione transferase activity"/>
    <property type="evidence" value="ECO:0007669"/>
    <property type="project" value="UniProtKB-UniRule"/>
</dbReference>
<dbReference type="Gene3D" id="3.40.30.10">
    <property type="entry name" value="Glutaredoxin"/>
    <property type="match status" value="1"/>
</dbReference>
<sequence length="174" mass="20294">MADEIILLDFWPSMFGMRVRLALAEKGLKYEYREEDLWKKSPLLLEMNPVHKKIPVLIHNGKPICESLIIVQYIDEVWCDKSPLLPSDPYQRAQARFWADYIDKKVCLCCFESILFHLFMAIDSDFDYGEGVVQNAGFLHTFPSDIEFCGLCDATHGSLALKAYQQNLYLEYYY</sequence>
<dbReference type="InterPro" id="IPR004045">
    <property type="entry name" value="Glutathione_S-Trfase_N"/>
</dbReference>
<dbReference type="PANTHER" id="PTHR11260">
    <property type="entry name" value="GLUTATHIONE S-TRANSFERASE, GST, SUPERFAMILY, GST DOMAIN CONTAINING"/>
    <property type="match status" value="1"/>
</dbReference>
<dbReference type="FunFam" id="3.40.30.10:FF:000014">
    <property type="entry name" value="Tau class glutathione S-transferase"/>
    <property type="match status" value="1"/>
</dbReference>
<evidence type="ECO:0000259" key="4">
    <source>
        <dbReference type="PROSITE" id="PS50404"/>
    </source>
</evidence>
<comment type="caution">
    <text evidence="5">The sequence shown here is derived from an EMBL/GenBank/DDBJ whole genome shotgun (WGS) entry which is preliminary data.</text>
</comment>
<dbReference type="EMBL" id="QGNW01000967">
    <property type="protein sequence ID" value="RVW58249.1"/>
    <property type="molecule type" value="Genomic_DNA"/>
</dbReference>
<evidence type="ECO:0000313" key="5">
    <source>
        <dbReference type="EMBL" id="RVW58249.1"/>
    </source>
</evidence>
<comment type="similarity">
    <text evidence="3">Belongs to the GST superfamily.</text>
</comment>
<dbReference type="SFLD" id="SFLDS00019">
    <property type="entry name" value="Glutathione_Transferase_(cytos"/>
    <property type="match status" value="1"/>
</dbReference>
<feature type="domain" description="GST N-terminal" evidence="4">
    <location>
        <begin position="3"/>
        <end position="82"/>
    </location>
</feature>
<evidence type="ECO:0000313" key="6">
    <source>
        <dbReference type="Proteomes" id="UP000288805"/>
    </source>
</evidence>
<dbReference type="SFLD" id="SFLDG00358">
    <property type="entry name" value="Main_(cytGST)"/>
    <property type="match status" value="1"/>
</dbReference>
<dbReference type="InterPro" id="IPR040079">
    <property type="entry name" value="Glutathione_S-Trfase"/>
</dbReference>
<comment type="catalytic activity">
    <reaction evidence="2 3">
        <text>RX + glutathione = an S-substituted glutathione + a halide anion + H(+)</text>
        <dbReference type="Rhea" id="RHEA:16437"/>
        <dbReference type="ChEBI" id="CHEBI:15378"/>
        <dbReference type="ChEBI" id="CHEBI:16042"/>
        <dbReference type="ChEBI" id="CHEBI:17792"/>
        <dbReference type="ChEBI" id="CHEBI:57925"/>
        <dbReference type="ChEBI" id="CHEBI:90779"/>
        <dbReference type="EC" id="2.5.1.18"/>
    </reaction>
</comment>
<dbReference type="Pfam" id="PF02798">
    <property type="entry name" value="GST_N"/>
    <property type="match status" value="1"/>
</dbReference>
<proteinExistence type="inferred from homology"/>
<keyword evidence="3" id="KW-0963">Cytoplasm</keyword>
<protein>
    <recommendedName>
        <fullName evidence="3">Glutathione S-transferase</fullName>
        <ecNumber evidence="3">2.5.1.18</ecNumber>
    </recommendedName>
</protein>
<dbReference type="GO" id="GO:0005829">
    <property type="term" value="C:cytosol"/>
    <property type="evidence" value="ECO:0007669"/>
    <property type="project" value="UniProtKB-SubCell"/>
</dbReference>
<dbReference type="Proteomes" id="UP000288805">
    <property type="component" value="Unassembled WGS sequence"/>
</dbReference>
<dbReference type="InterPro" id="IPR036249">
    <property type="entry name" value="Thioredoxin-like_sf"/>
</dbReference>
<dbReference type="PROSITE" id="PS50404">
    <property type="entry name" value="GST_NTER"/>
    <property type="match status" value="1"/>
</dbReference>
<evidence type="ECO:0000256" key="1">
    <source>
        <dbReference type="ARBA" id="ARBA00022679"/>
    </source>
</evidence>
<dbReference type="CDD" id="cd03058">
    <property type="entry name" value="GST_N_Tau"/>
    <property type="match status" value="1"/>
</dbReference>
<dbReference type="AlphaFoldDB" id="A0A438FE33"/>
<name>A0A438FE33_VITVI</name>
<keyword evidence="1 3" id="KW-0808">Transferase</keyword>